<dbReference type="Pfam" id="PF16475">
    <property type="entry name" value="DUF5052"/>
    <property type="match status" value="1"/>
</dbReference>
<evidence type="ECO:0000256" key="1">
    <source>
        <dbReference type="SAM" id="SignalP"/>
    </source>
</evidence>
<dbReference type="EMBL" id="CP031023">
    <property type="protein sequence ID" value="AZA16707.1"/>
    <property type="molecule type" value="Genomic_DNA"/>
</dbReference>
<dbReference type="Proteomes" id="UP001200334">
    <property type="component" value="Unassembled WGS sequence"/>
</dbReference>
<sequence>MKGREKMKKKRLLAACLALALLPLLSSCSMISDYTLDLKSKLVGIPFTVSTYDYDGQKIDQIKGKSVHIETYKPMSKKNSSGDEQSKVIDVEFGGQQMIHVGSSLIANEGLRNYEDTFSKKVTITDKQRSIPVLSIMYNNFRNDWLSKGKVIMIRSQAGKPIAVYAGNKVRVSATDMPSTTQINVDGHRLFIYRCDYSIYDMETIKKM</sequence>
<proteinExistence type="predicted"/>
<reference evidence="2" key="1">
    <citation type="submission" date="2018-07" db="EMBL/GenBank/DDBJ databases">
        <authorList>
            <person name="Somerville V."/>
        </authorList>
    </citation>
    <scope>NUCLEOTIDE SEQUENCE</scope>
    <source>
        <strain evidence="2">NWC_2_2</strain>
    </source>
</reference>
<protein>
    <submittedName>
        <fullName evidence="2">DUF5052 family protein</fullName>
    </submittedName>
</protein>
<dbReference type="GeneID" id="69668412"/>
<gene>
    <name evidence="2" type="ORF">DQL93_09630</name>
    <name evidence="3" type="ORF">LOB85_01275</name>
</gene>
<dbReference type="AlphaFoldDB" id="A0A3G6JF70"/>
<feature type="chain" id="PRO_5044393627" evidence="1">
    <location>
        <begin position="32"/>
        <end position="208"/>
    </location>
</feature>
<dbReference type="EMBL" id="JAJNUY010000003">
    <property type="protein sequence ID" value="MCD5562804.1"/>
    <property type="molecule type" value="Genomic_DNA"/>
</dbReference>
<organism evidence="2">
    <name type="scientific">Lactobacillus delbrueckii subsp. lactis</name>
    <dbReference type="NCBI Taxonomy" id="29397"/>
    <lineage>
        <taxon>Bacteria</taxon>
        <taxon>Bacillati</taxon>
        <taxon>Bacillota</taxon>
        <taxon>Bacilli</taxon>
        <taxon>Lactobacillales</taxon>
        <taxon>Lactobacillaceae</taxon>
        <taxon>Lactobacillus</taxon>
    </lineage>
</organism>
<dbReference type="InterPro" id="IPR032484">
    <property type="entry name" value="DUF5052"/>
</dbReference>
<feature type="signal peptide" evidence="1">
    <location>
        <begin position="1"/>
        <end position="31"/>
    </location>
</feature>
<evidence type="ECO:0000313" key="3">
    <source>
        <dbReference type="EMBL" id="MCD5562804.1"/>
    </source>
</evidence>
<dbReference type="RefSeq" id="WP_003616936.1">
    <property type="nucleotide sequence ID" value="NZ_BJLK01000012.1"/>
</dbReference>
<keyword evidence="1" id="KW-0732">Signal</keyword>
<accession>A0A3G6JF70</accession>
<reference evidence="3 4" key="2">
    <citation type="submission" date="2021-12" db="EMBL/GenBank/DDBJ databases">
        <title>Antimicrobial susceptibility of Lactobacillus delbrueckii subsp. lactis obtained from milk products and other habitats.</title>
        <authorList>
            <person name="Shani N."/>
        </authorList>
    </citation>
    <scope>NUCLEOTIDE SEQUENCE [LARGE SCALE GENOMIC DNA]</scope>
    <source>
        <strain evidence="3 4">FAM 21755</strain>
    </source>
</reference>
<name>A0A3G6JF70_LACDL</name>
<evidence type="ECO:0000313" key="4">
    <source>
        <dbReference type="Proteomes" id="UP001200334"/>
    </source>
</evidence>
<evidence type="ECO:0000313" key="2">
    <source>
        <dbReference type="EMBL" id="AZA16707.1"/>
    </source>
</evidence>
<dbReference type="PROSITE" id="PS51257">
    <property type="entry name" value="PROKAR_LIPOPROTEIN"/>
    <property type="match status" value="1"/>
</dbReference>